<gene>
    <name evidence="1" type="ORF">BDV96DRAFT_107427</name>
</gene>
<protein>
    <submittedName>
        <fullName evidence="1">Uncharacterized protein</fullName>
    </submittedName>
</protein>
<reference evidence="1" key="1">
    <citation type="journal article" date="2020" name="Stud. Mycol.">
        <title>101 Dothideomycetes genomes: a test case for predicting lifestyles and emergence of pathogens.</title>
        <authorList>
            <person name="Haridas S."/>
            <person name="Albert R."/>
            <person name="Binder M."/>
            <person name="Bloem J."/>
            <person name="Labutti K."/>
            <person name="Salamov A."/>
            <person name="Andreopoulos B."/>
            <person name="Baker S."/>
            <person name="Barry K."/>
            <person name="Bills G."/>
            <person name="Bluhm B."/>
            <person name="Cannon C."/>
            <person name="Castanera R."/>
            <person name="Culley D."/>
            <person name="Daum C."/>
            <person name="Ezra D."/>
            <person name="Gonzalez J."/>
            <person name="Henrissat B."/>
            <person name="Kuo A."/>
            <person name="Liang C."/>
            <person name="Lipzen A."/>
            <person name="Lutzoni F."/>
            <person name="Magnuson J."/>
            <person name="Mondo S."/>
            <person name="Nolan M."/>
            <person name="Ohm R."/>
            <person name="Pangilinan J."/>
            <person name="Park H.-J."/>
            <person name="Ramirez L."/>
            <person name="Alfaro M."/>
            <person name="Sun H."/>
            <person name="Tritt A."/>
            <person name="Yoshinaga Y."/>
            <person name="Zwiers L.-H."/>
            <person name="Turgeon B."/>
            <person name="Goodwin S."/>
            <person name="Spatafora J."/>
            <person name="Crous P."/>
            <person name="Grigoriev I."/>
        </authorList>
    </citation>
    <scope>NUCLEOTIDE SEQUENCE</scope>
    <source>
        <strain evidence="1">CBS 627.86</strain>
    </source>
</reference>
<accession>A0A6A5Z4V5</accession>
<sequence length="162" mass="18792">MRSRLSNSFYFGAHMFYSSKRASCSTSLALQYVPPKHRVAQCVRRRKSQLTTLIHFSRARSGGCHVFLHSTSRPPTLRVQCCSSLVPPAPDPVYNHSWYSRSLPFRGQFLAILLESLREMVLRWFGSGAGDGISATTEQYPWRRDHCCRWARAKEVRMWREH</sequence>
<dbReference type="Proteomes" id="UP000799770">
    <property type="component" value="Unassembled WGS sequence"/>
</dbReference>
<evidence type="ECO:0000313" key="1">
    <source>
        <dbReference type="EMBL" id="KAF2114033.1"/>
    </source>
</evidence>
<keyword evidence="2" id="KW-1185">Reference proteome</keyword>
<proteinExistence type="predicted"/>
<dbReference type="AlphaFoldDB" id="A0A6A5Z4V5"/>
<name>A0A6A5Z4V5_9PLEO</name>
<evidence type="ECO:0000313" key="2">
    <source>
        <dbReference type="Proteomes" id="UP000799770"/>
    </source>
</evidence>
<dbReference type="EMBL" id="ML977326">
    <property type="protein sequence ID" value="KAF2114033.1"/>
    <property type="molecule type" value="Genomic_DNA"/>
</dbReference>
<organism evidence="1 2">
    <name type="scientific">Lophiotrema nucula</name>
    <dbReference type="NCBI Taxonomy" id="690887"/>
    <lineage>
        <taxon>Eukaryota</taxon>
        <taxon>Fungi</taxon>
        <taxon>Dikarya</taxon>
        <taxon>Ascomycota</taxon>
        <taxon>Pezizomycotina</taxon>
        <taxon>Dothideomycetes</taxon>
        <taxon>Pleosporomycetidae</taxon>
        <taxon>Pleosporales</taxon>
        <taxon>Lophiotremataceae</taxon>
        <taxon>Lophiotrema</taxon>
    </lineage>
</organism>